<dbReference type="EMBL" id="JAPDGR010001290">
    <property type="protein sequence ID" value="KAJ2984458.1"/>
    <property type="molecule type" value="Genomic_DNA"/>
</dbReference>
<evidence type="ECO:0000313" key="2">
    <source>
        <dbReference type="Proteomes" id="UP001143856"/>
    </source>
</evidence>
<dbReference type="Proteomes" id="UP001143856">
    <property type="component" value="Unassembled WGS sequence"/>
</dbReference>
<reference evidence="1" key="1">
    <citation type="submission" date="2022-10" db="EMBL/GenBank/DDBJ databases">
        <title>Genome Sequence of Xylaria curta.</title>
        <authorList>
            <person name="Buettner E."/>
        </authorList>
    </citation>
    <scope>NUCLEOTIDE SEQUENCE</scope>
    <source>
        <strain evidence="1">Babe10</strain>
    </source>
</reference>
<name>A0ACC1NYN7_9PEZI</name>
<protein>
    <submittedName>
        <fullName evidence="1">Uncharacterized protein</fullName>
    </submittedName>
</protein>
<gene>
    <name evidence="1" type="ORF">NUW58_g6045</name>
</gene>
<sequence>MAAILSPIAMNKDKPLDTVFDNGATPRCHPLVDEVSREVEFYFLQHWNFPDEKARASFLKTGYGQFTCFYYPLARNDRIHISCRFITLLILNDDLLDGMSIEDGAVHQEKLLAIVRGDVAPDSNAPAEYIIYDVFERLRACDRELADEIMEPLAELLRAQTDKVRLTLSELEPYLEYREIDIAGPFLAAVMRFATGLRLIPAELELVKPLERNASRQLLVANDICSYEKEVRAVEKSNTEGAALCNVMQIFANNTLLSIDSTRRMLWHMMREWEEEYLALVDKIESAGCREVVKTFLVNLRCLTVSIGMESQVLMPVYRPVVATAFIYTLKTMLVEPRLSLLFVA</sequence>
<organism evidence="1 2">
    <name type="scientific">Xylaria curta</name>
    <dbReference type="NCBI Taxonomy" id="42375"/>
    <lineage>
        <taxon>Eukaryota</taxon>
        <taxon>Fungi</taxon>
        <taxon>Dikarya</taxon>
        <taxon>Ascomycota</taxon>
        <taxon>Pezizomycotina</taxon>
        <taxon>Sordariomycetes</taxon>
        <taxon>Xylariomycetidae</taxon>
        <taxon>Xylariales</taxon>
        <taxon>Xylariaceae</taxon>
        <taxon>Xylaria</taxon>
    </lineage>
</organism>
<comment type="caution">
    <text evidence="1">The sequence shown here is derived from an EMBL/GenBank/DDBJ whole genome shotgun (WGS) entry which is preliminary data.</text>
</comment>
<proteinExistence type="predicted"/>
<evidence type="ECO:0000313" key="1">
    <source>
        <dbReference type="EMBL" id="KAJ2984458.1"/>
    </source>
</evidence>
<keyword evidence="2" id="KW-1185">Reference proteome</keyword>
<accession>A0ACC1NYN7</accession>